<evidence type="ECO:0000259" key="3">
    <source>
        <dbReference type="Pfam" id="PF20695"/>
    </source>
</evidence>
<evidence type="ECO:0000256" key="1">
    <source>
        <dbReference type="ARBA" id="ARBA00010021"/>
    </source>
</evidence>
<comment type="similarity">
    <text evidence="1">Belongs to the UbiD family.</text>
</comment>
<evidence type="ECO:0000259" key="4">
    <source>
        <dbReference type="Pfam" id="PF20696"/>
    </source>
</evidence>
<dbReference type="AlphaFoldDB" id="A0ABD6BBL8"/>
<dbReference type="Pfam" id="PF20696">
    <property type="entry name" value="UbiD_C"/>
    <property type="match status" value="1"/>
</dbReference>
<protein>
    <submittedName>
        <fullName evidence="5">UbiD family decarboxylase</fullName>
        <ecNumber evidence="5">4.1.1.-</ecNumber>
    </submittedName>
</protein>
<dbReference type="PANTHER" id="PTHR30108">
    <property type="entry name" value="3-OCTAPRENYL-4-HYDROXYBENZOATE CARBOXY-LYASE-RELATED"/>
    <property type="match status" value="1"/>
</dbReference>
<dbReference type="Pfam" id="PF01977">
    <property type="entry name" value="UbiD"/>
    <property type="match status" value="1"/>
</dbReference>
<dbReference type="Gene3D" id="3.40.1670.10">
    <property type="entry name" value="UbiD C-terminal domain-like"/>
    <property type="match status" value="1"/>
</dbReference>
<dbReference type="SUPFAM" id="SSF50475">
    <property type="entry name" value="FMN-binding split barrel"/>
    <property type="match status" value="1"/>
</dbReference>
<proteinExistence type="inferred from homology"/>
<dbReference type="EMBL" id="JBHUDI010000001">
    <property type="protein sequence ID" value="MFD1562317.1"/>
    <property type="molecule type" value="Genomic_DNA"/>
</dbReference>
<evidence type="ECO:0000313" key="6">
    <source>
        <dbReference type="Proteomes" id="UP001597076"/>
    </source>
</evidence>
<dbReference type="GO" id="GO:0016829">
    <property type="term" value="F:lyase activity"/>
    <property type="evidence" value="ECO:0007669"/>
    <property type="project" value="UniProtKB-KW"/>
</dbReference>
<feature type="domain" description="3-octaprenyl-4-hydroxybenzoate carboxy-lyase-like Rift-related" evidence="2">
    <location>
        <begin position="109"/>
        <end position="309"/>
    </location>
</feature>
<dbReference type="InterPro" id="IPR049383">
    <property type="entry name" value="UbiD-like_N"/>
</dbReference>
<dbReference type="EC" id="4.1.1.-" evidence="5"/>
<gene>
    <name evidence="5" type="ORF">ACFR99_01860</name>
</gene>
<organism evidence="5 6">
    <name type="scientific">Haloarchaeobius amylolyticus</name>
    <dbReference type="NCBI Taxonomy" id="1198296"/>
    <lineage>
        <taxon>Archaea</taxon>
        <taxon>Methanobacteriati</taxon>
        <taxon>Methanobacteriota</taxon>
        <taxon>Stenosarchaea group</taxon>
        <taxon>Halobacteria</taxon>
        <taxon>Halobacteriales</taxon>
        <taxon>Halorubellaceae</taxon>
        <taxon>Haloarchaeobius</taxon>
    </lineage>
</organism>
<dbReference type="Pfam" id="PF20695">
    <property type="entry name" value="UbiD_N"/>
    <property type="match status" value="1"/>
</dbReference>
<sequence>MTADSFRDYLRLLAGDDALVPFDEPVSWDLEASAITMLANQTDSEVPLFESVEETAVDAALVGDPYRGPRSRPWDHLAQSFGLSASLSGAAYYDAVIDRLRSPREPRLVGPERAPCKDVVHTGADVDLLSFPWPYVHQSDGGRYSNLHTIVAPDPETEWGRWSSHRMMLHDDALASLLFLAGEQVPNRYYYEYEPRDEPMPVAAVVGAEPAVQCSTEMWIPTGRSEAAFAGGLKDRPVDLVPCETNELFVPATAELVIEGHVLPNERLDEGPFGDYFGYMNGPRRSMPVFAVDAITHRAEPRVPFCVEGTGVGYGQNSSSTLQTAAAGPDATLGLRAAGFDVEAAVPWRFTSRTVWVIATERSYPGVLHELANFIFTTWGMLHIDFFVFVDATVDAHDPRAVLSAIALNADPDTDFHQFGVERMPKVPLNIYQTPDEKGSADVGTSKAKTAKAYIDATSDHLAADAETEAESLRARAQQLLVDAGISPEPFDLLERREYRPGEHP</sequence>
<dbReference type="SUPFAM" id="SSF143968">
    <property type="entry name" value="UbiD C-terminal domain-like"/>
    <property type="match status" value="1"/>
</dbReference>
<dbReference type="Proteomes" id="UP001597076">
    <property type="component" value="Unassembled WGS sequence"/>
</dbReference>
<dbReference type="RefSeq" id="WP_390283819.1">
    <property type="nucleotide sequence ID" value="NZ_JBHUDI010000001.1"/>
</dbReference>
<comment type="caution">
    <text evidence="5">The sequence shown here is derived from an EMBL/GenBank/DDBJ whole genome shotgun (WGS) entry which is preliminary data.</text>
</comment>
<evidence type="ECO:0000313" key="5">
    <source>
        <dbReference type="EMBL" id="MFD1562317.1"/>
    </source>
</evidence>
<reference evidence="5 6" key="1">
    <citation type="journal article" date="2019" name="Int. J. Syst. Evol. Microbiol.">
        <title>The Global Catalogue of Microorganisms (GCM) 10K type strain sequencing project: providing services to taxonomists for standard genome sequencing and annotation.</title>
        <authorList>
            <consortium name="The Broad Institute Genomics Platform"/>
            <consortium name="The Broad Institute Genome Sequencing Center for Infectious Disease"/>
            <person name="Wu L."/>
            <person name="Ma J."/>
        </authorList>
    </citation>
    <scope>NUCLEOTIDE SEQUENCE [LARGE SCALE GENOMIC DNA]</scope>
    <source>
        <strain evidence="5 6">CGMCC 1.12230</strain>
    </source>
</reference>
<dbReference type="InterPro" id="IPR048304">
    <property type="entry name" value="UbiD_Rift_dom"/>
</dbReference>
<keyword evidence="6" id="KW-1185">Reference proteome</keyword>
<feature type="domain" description="3-octaprenyl-4-hydroxybenzoate carboxy-lyase-like C-terminal" evidence="4">
    <location>
        <begin position="342"/>
        <end position="457"/>
    </location>
</feature>
<dbReference type="InterPro" id="IPR002830">
    <property type="entry name" value="UbiD"/>
</dbReference>
<evidence type="ECO:0000259" key="2">
    <source>
        <dbReference type="Pfam" id="PF01977"/>
    </source>
</evidence>
<name>A0ABD6BBL8_9EURY</name>
<dbReference type="PANTHER" id="PTHR30108:SF17">
    <property type="entry name" value="FERULIC ACID DECARBOXYLASE 1"/>
    <property type="match status" value="1"/>
</dbReference>
<keyword evidence="5" id="KW-0456">Lyase</keyword>
<accession>A0ABD6BBL8</accession>
<feature type="domain" description="3-octaprenyl-4-hydroxybenzoate carboxy-lyase-like N-terminal" evidence="3">
    <location>
        <begin position="12"/>
        <end position="82"/>
    </location>
</feature>
<dbReference type="InterPro" id="IPR049381">
    <property type="entry name" value="UbiD-like_C"/>
</dbReference>